<evidence type="ECO:0000313" key="1">
    <source>
        <dbReference type="EMBL" id="KAF8754014.1"/>
    </source>
</evidence>
<protein>
    <submittedName>
        <fullName evidence="1">Uncharacterized protein</fullName>
    </submittedName>
</protein>
<accession>A0A835KMK8</accession>
<evidence type="ECO:0000313" key="2">
    <source>
        <dbReference type="Proteomes" id="UP000636709"/>
    </source>
</evidence>
<dbReference type="AlphaFoldDB" id="A0A835KMK8"/>
<reference evidence="1" key="1">
    <citation type="submission" date="2020-07" db="EMBL/GenBank/DDBJ databases">
        <title>Genome sequence and genetic diversity analysis of an under-domesticated orphan crop, white fonio (Digitaria exilis).</title>
        <authorList>
            <person name="Bennetzen J.L."/>
            <person name="Chen S."/>
            <person name="Ma X."/>
            <person name="Wang X."/>
            <person name="Yssel A.E.J."/>
            <person name="Chaluvadi S.R."/>
            <person name="Johnson M."/>
            <person name="Gangashetty P."/>
            <person name="Hamidou F."/>
            <person name="Sanogo M.D."/>
            <person name="Zwaenepoel A."/>
            <person name="Wallace J."/>
            <person name="Van De Peer Y."/>
            <person name="Van Deynze A."/>
        </authorList>
    </citation>
    <scope>NUCLEOTIDE SEQUENCE</scope>
    <source>
        <tissue evidence="1">Leaves</tissue>
    </source>
</reference>
<gene>
    <name evidence="1" type="ORF">HU200_011546</name>
</gene>
<sequence length="270" mass="29580">MEAVAGMASSVVDGALSAAKFRGGEGGGAAAWLGRATWRGAATTRVRDVAYDVEDYIEDFAIHLGGSSILNRRRIAVEMKKLRARVGYAWERRPLIMEQAAPPLPARAEVNPGGPGGLAAPPSADLGNTYSALCKVSRDRQALNVDTDGRAYDELTMTGQFPFIRSLLRQFHANSVQVEEEFVLATVDVQESIETMGAPQLVRSLAENLHDKTYLLVIRRHITREEWDSIRLYFRPDVNKGSRIIVTSGIADVAKYCAGGHTSHPYFPLH</sequence>
<dbReference type="EMBL" id="JACEFO010000879">
    <property type="protein sequence ID" value="KAF8754014.1"/>
    <property type="molecule type" value="Genomic_DNA"/>
</dbReference>
<dbReference type="Proteomes" id="UP000636709">
    <property type="component" value="Unassembled WGS sequence"/>
</dbReference>
<keyword evidence="2" id="KW-1185">Reference proteome</keyword>
<comment type="caution">
    <text evidence="1">The sequence shown here is derived from an EMBL/GenBank/DDBJ whole genome shotgun (WGS) entry which is preliminary data.</text>
</comment>
<organism evidence="1 2">
    <name type="scientific">Digitaria exilis</name>
    <dbReference type="NCBI Taxonomy" id="1010633"/>
    <lineage>
        <taxon>Eukaryota</taxon>
        <taxon>Viridiplantae</taxon>
        <taxon>Streptophyta</taxon>
        <taxon>Embryophyta</taxon>
        <taxon>Tracheophyta</taxon>
        <taxon>Spermatophyta</taxon>
        <taxon>Magnoliopsida</taxon>
        <taxon>Liliopsida</taxon>
        <taxon>Poales</taxon>
        <taxon>Poaceae</taxon>
        <taxon>PACMAD clade</taxon>
        <taxon>Panicoideae</taxon>
        <taxon>Panicodae</taxon>
        <taxon>Paniceae</taxon>
        <taxon>Anthephorinae</taxon>
        <taxon>Digitaria</taxon>
    </lineage>
</organism>
<dbReference type="OrthoDB" id="687210at2759"/>
<name>A0A835KMK8_9POAL</name>
<proteinExistence type="predicted"/>